<dbReference type="Proteomes" id="UP000095286">
    <property type="component" value="Unplaced"/>
</dbReference>
<accession>A0AC35UB62</accession>
<name>A0AC35UB62_9BILA</name>
<protein>
    <submittedName>
        <fullName evidence="2">Protein kinase domain-containing protein</fullName>
    </submittedName>
</protein>
<dbReference type="WBParaSite" id="RSKR_0000960300.1">
    <property type="protein sequence ID" value="RSKR_0000960300.1"/>
    <property type="gene ID" value="RSKR_0000960300"/>
</dbReference>
<reference evidence="2" key="1">
    <citation type="submission" date="2016-11" db="UniProtKB">
        <authorList>
            <consortium name="WormBaseParasite"/>
        </authorList>
    </citation>
    <scope>IDENTIFICATION</scope>
    <source>
        <strain evidence="2">KR3021</strain>
    </source>
</reference>
<sequence length="321" mass="37148">MMSVDQDNNFAYNVRVDKQKDAYYRSRFPDATSSFYPAYNDVLINTGTELETPFICHTGHSTVYKGYSKRFNKTVAVKIIHKRQIPKECVDLFLPRELYVTQVVDHPNLAKCLHISEPNDSKIVIISEFYSSGTLTDLLKASNGKLPERMCSSIIRQLSEAVNYLHKRKVIHRDIKPLNILFDNYGNLVLVDYGFARTMEPQEKCKSYCGSKDYCTGNVVLQQPYDGYASDWYSIGAVLFVMLTGHVPMNPGERAKQGVTDLTYYHFKPTIKARRLLDSLLTLDESSRFGYKECLESEWMQYHKTEYTITDNHMCYKIYEE</sequence>
<evidence type="ECO:0000313" key="2">
    <source>
        <dbReference type="WBParaSite" id="RSKR_0000960300.1"/>
    </source>
</evidence>
<organism evidence="1 2">
    <name type="scientific">Rhabditophanes sp. KR3021</name>
    <dbReference type="NCBI Taxonomy" id="114890"/>
    <lineage>
        <taxon>Eukaryota</taxon>
        <taxon>Metazoa</taxon>
        <taxon>Ecdysozoa</taxon>
        <taxon>Nematoda</taxon>
        <taxon>Chromadorea</taxon>
        <taxon>Rhabditida</taxon>
        <taxon>Tylenchina</taxon>
        <taxon>Panagrolaimomorpha</taxon>
        <taxon>Strongyloidoidea</taxon>
        <taxon>Alloionematidae</taxon>
        <taxon>Rhabditophanes</taxon>
    </lineage>
</organism>
<evidence type="ECO:0000313" key="1">
    <source>
        <dbReference type="Proteomes" id="UP000095286"/>
    </source>
</evidence>
<proteinExistence type="predicted"/>